<protein>
    <submittedName>
        <fullName evidence="1">CLUMA_CG008431, isoform A</fullName>
    </submittedName>
</protein>
<sequence length="100" mass="11963">MIRKLRQLVSKDHSLRPRDIVEVSQIKDNIKPETPQEDEIYFELEDNEEYELESLQEANEMTKSEEELHEDSVSYSYENYDECENTPQETFVTELEEQEG</sequence>
<evidence type="ECO:0000313" key="2">
    <source>
        <dbReference type="Proteomes" id="UP000183832"/>
    </source>
</evidence>
<name>A0A1J1I3S2_9DIPT</name>
<keyword evidence="2" id="KW-1185">Reference proteome</keyword>
<organism evidence="1 2">
    <name type="scientific">Clunio marinus</name>
    <dbReference type="NCBI Taxonomy" id="568069"/>
    <lineage>
        <taxon>Eukaryota</taxon>
        <taxon>Metazoa</taxon>
        <taxon>Ecdysozoa</taxon>
        <taxon>Arthropoda</taxon>
        <taxon>Hexapoda</taxon>
        <taxon>Insecta</taxon>
        <taxon>Pterygota</taxon>
        <taxon>Neoptera</taxon>
        <taxon>Endopterygota</taxon>
        <taxon>Diptera</taxon>
        <taxon>Nematocera</taxon>
        <taxon>Chironomoidea</taxon>
        <taxon>Chironomidae</taxon>
        <taxon>Clunio</taxon>
    </lineage>
</organism>
<proteinExistence type="predicted"/>
<dbReference type="AlphaFoldDB" id="A0A1J1I3S2"/>
<accession>A0A1J1I3S2</accession>
<dbReference type="EMBL" id="CVRI01000040">
    <property type="protein sequence ID" value="CRK94941.1"/>
    <property type="molecule type" value="Genomic_DNA"/>
</dbReference>
<gene>
    <name evidence="1" type="ORF">CLUMA_CG008431</name>
</gene>
<evidence type="ECO:0000313" key="1">
    <source>
        <dbReference type="EMBL" id="CRK94941.1"/>
    </source>
</evidence>
<dbReference type="Proteomes" id="UP000183832">
    <property type="component" value="Unassembled WGS sequence"/>
</dbReference>
<reference evidence="1 2" key="1">
    <citation type="submission" date="2015-04" db="EMBL/GenBank/DDBJ databases">
        <authorList>
            <person name="Syromyatnikov M.Y."/>
            <person name="Popov V.N."/>
        </authorList>
    </citation>
    <scope>NUCLEOTIDE SEQUENCE [LARGE SCALE GENOMIC DNA]</scope>
</reference>